<dbReference type="InterPro" id="IPR051922">
    <property type="entry name" value="Bact_Sporulation_Assoc"/>
</dbReference>
<dbReference type="PANTHER" id="PTHR30032">
    <property type="entry name" value="N-ACETYLMURAMOYL-L-ALANINE AMIDASE-RELATED"/>
    <property type="match status" value="1"/>
</dbReference>
<protein>
    <submittedName>
        <fullName evidence="1">Cell wall-binding repeat-containing protein</fullName>
    </submittedName>
</protein>
<dbReference type="EMBL" id="CP129013">
    <property type="protein sequence ID" value="WLR44324.1"/>
    <property type="molecule type" value="Genomic_DNA"/>
</dbReference>
<name>A0ABY9JZX0_9BACI</name>
<evidence type="ECO:0000313" key="1">
    <source>
        <dbReference type="EMBL" id="WLR44324.1"/>
    </source>
</evidence>
<sequence>MSGQDRFETAANIAKELGSDMQTAIISYGYNFPDALAIASYAAQKQYPILLSETEVLPTVTQLAMGDNNINKTIIVGGTAVISKDIESKLPNPTRIGGVDRYDTASKLISRLKLNTETLFFTYGGNFP</sequence>
<gene>
    <name evidence="1" type="ORF">LC087_11975</name>
</gene>
<dbReference type="PANTHER" id="PTHR30032:SF8">
    <property type="entry name" value="GERMINATION-SPECIFIC N-ACETYLMURAMOYL-L-ALANINE AMIDASE"/>
    <property type="match status" value="1"/>
</dbReference>
<evidence type="ECO:0000313" key="2">
    <source>
        <dbReference type="Proteomes" id="UP001197974"/>
    </source>
</evidence>
<dbReference type="Proteomes" id="UP001197974">
    <property type="component" value="Chromosome"/>
</dbReference>
<dbReference type="InterPro" id="IPR007253">
    <property type="entry name" value="Cell_wall-bd_2"/>
</dbReference>
<dbReference type="Pfam" id="PF04122">
    <property type="entry name" value="CW_binding_2"/>
    <property type="match status" value="1"/>
</dbReference>
<reference evidence="1 2" key="1">
    <citation type="submission" date="2023-06" db="EMBL/GenBank/DDBJ databases">
        <title>Five Gram-positive bacteria isolated from mangrove sediments in Shenzhen, Guangdong, China.</title>
        <authorList>
            <person name="Yu S."/>
            <person name="Zheng W."/>
            <person name="Huang Y."/>
        </authorList>
    </citation>
    <scope>NUCLEOTIDE SEQUENCE [LARGE SCALE GENOMIC DNA]</scope>
    <source>
        <strain evidence="1 2">SaN35-3</strain>
    </source>
</reference>
<proteinExistence type="predicted"/>
<dbReference type="Gene3D" id="3.40.50.12090">
    <property type="match status" value="1"/>
</dbReference>
<keyword evidence="2" id="KW-1185">Reference proteome</keyword>
<dbReference type="RefSeq" id="WP_306020821.1">
    <property type="nucleotide sequence ID" value="NZ_CP129013.1"/>
</dbReference>
<organism evidence="1 2">
    <name type="scientific">Bacillus carboniphilus</name>
    <dbReference type="NCBI Taxonomy" id="86663"/>
    <lineage>
        <taxon>Bacteria</taxon>
        <taxon>Bacillati</taxon>
        <taxon>Bacillota</taxon>
        <taxon>Bacilli</taxon>
        <taxon>Bacillales</taxon>
        <taxon>Bacillaceae</taxon>
        <taxon>Bacillus</taxon>
    </lineage>
</organism>
<accession>A0ABY9JZX0</accession>